<keyword evidence="1" id="KW-0472">Membrane</keyword>
<proteinExistence type="predicted"/>
<dbReference type="Proteomes" id="UP001597322">
    <property type="component" value="Unassembled WGS sequence"/>
</dbReference>
<evidence type="ECO:0000313" key="2">
    <source>
        <dbReference type="EMBL" id="MFD1746974.1"/>
    </source>
</evidence>
<protein>
    <submittedName>
        <fullName evidence="2">Uncharacterized protein</fullName>
    </submittedName>
</protein>
<feature type="transmembrane region" description="Helical" evidence="1">
    <location>
        <begin position="6"/>
        <end position="26"/>
    </location>
</feature>
<sequence length="41" mass="4426">MNGATLFFLYGLPVLIVAGGWVAVVLNERNASPKHHIHPGE</sequence>
<evidence type="ECO:0000313" key="3">
    <source>
        <dbReference type="Proteomes" id="UP001597322"/>
    </source>
</evidence>
<dbReference type="EMBL" id="JBHUEQ010000027">
    <property type="protein sequence ID" value="MFD1746974.1"/>
    <property type="molecule type" value="Genomic_DNA"/>
</dbReference>
<keyword evidence="3" id="KW-1185">Reference proteome</keyword>
<comment type="caution">
    <text evidence="2">The sequence shown here is derived from an EMBL/GenBank/DDBJ whole genome shotgun (WGS) entry which is preliminary data.</text>
</comment>
<keyword evidence="1" id="KW-1133">Transmembrane helix</keyword>
<organism evidence="2 3">
    <name type="scientific">Rhizobium helianthi</name>
    <dbReference type="NCBI Taxonomy" id="1132695"/>
    <lineage>
        <taxon>Bacteria</taxon>
        <taxon>Pseudomonadati</taxon>
        <taxon>Pseudomonadota</taxon>
        <taxon>Alphaproteobacteria</taxon>
        <taxon>Hyphomicrobiales</taxon>
        <taxon>Rhizobiaceae</taxon>
        <taxon>Rhizobium/Agrobacterium group</taxon>
        <taxon>Rhizobium</taxon>
    </lineage>
</organism>
<dbReference type="RefSeq" id="WP_377403395.1">
    <property type="nucleotide sequence ID" value="NZ_JBHUEQ010000027.1"/>
</dbReference>
<gene>
    <name evidence="2" type="ORF">ACFSE1_15975</name>
</gene>
<name>A0ABW4M6Z7_9HYPH</name>
<evidence type="ECO:0000256" key="1">
    <source>
        <dbReference type="SAM" id="Phobius"/>
    </source>
</evidence>
<accession>A0ABW4M6Z7</accession>
<reference evidence="3" key="1">
    <citation type="journal article" date="2019" name="Int. J. Syst. Evol. Microbiol.">
        <title>The Global Catalogue of Microorganisms (GCM) 10K type strain sequencing project: providing services to taxonomists for standard genome sequencing and annotation.</title>
        <authorList>
            <consortium name="The Broad Institute Genomics Platform"/>
            <consortium name="The Broad Institute Genome Sequencing Center for Infectious Disease"/>
            <person name="Wu L."/>
            <person name="Ma J."/>
        </authorList>
    </citation>
    <scope>NUCLEOTIDE SEQUENCE [LARGE SCALE GENOMIC DNA]</scope>
    <source>
        <strain evidence="3">CG52</strain>
    </source>
</reference>
<keyword evidence="1" id="KW-0812">Transmembrane</keyword>